<evidence type="ECO:0000256" key="1">
    <source>
        <dbReference type="ARBA" id="ARBA00022723"/>
    </source>
</evidence>
<sequence>MTRVFMMKHKSEAFEKFKHWKILIENQTGRKIKHLRTDNGLEFCSREFNDFCKDKGIARHYTVHYTPQQNGVAEQMNRTLLERTRCILLNVRLDTSFWAEALNAACYLINRSPATAIDCKTPIEVWSGKPADYSKLRVFGCLAYYHVSERKLNPRGEKGIFMGYGDRVKGYRIWSPSERRVILSRDVTFDEDYLFHMKQDPIESKLEDSVYGKVEDVPKIVEHVVPGDMDHDDTSQDDYINLPHLEHEQDRSIAHDRPLAEEVESLEPATYREAITSKDSDMWIAAMGEEIEFLHKNKTWELVQLHERRIVVGCKGVFKVKTGLPGLDIVRFKARLVAKGYSQKEGIDYNEIFSLMVHHTFIRVLLSLVAHHDLELEQLDVKTAFLHGDLKEEIYMSQLEGFVVQGKEDYICKLHKSLYGLKQSPRQWYKRFDSFMVKHGFSRSAYDCCIYHKKAPSGSLIYLLLYVDDMLVVAKDMKEVKKLKMLLNTEFDMKDLGAARKILGMEIIRDRKMIEYMSRIPYASAAGSLIYVMVCTSCRILRFSDYAADLDARRSLTGYVFTIGNSVVSWKATLQPSVALSTTKAEYMALTDAAKEGIWLKGLIEDLGFPQDQVTVFCDSVSAICLAKYQVYHDRTKHIDVRYHFIRSERRIKVKKIGTEDNPADVFTKPVPLSKFHHYLDLLNIDNWKYGVT</sequence>
<dbReference type="PANTHER" id="PTHR42648">
    <property type="entry name" value="TRANSPOSASE, PUTATIVE-RELATED"/>
    <property type="match status" value="1"/>
</dbReference>
<keyword evidence="1" id="KW-0479">Metal-binding</keyword>
<dbReference type="InterPro" id="IPR013103">
    <property type="entry name" value="RVT_2"/>
</dbReference>
<accession>A0ABQ5E2J8</accession>
<dbReference type="EMBL" id="BQNB010015832">
    <property type="protein sequence ID" value="GJT44656.1"/>
    <property type="molecule type" value="Genomic_DNA"/>
</dbReference>
<protein>
    <submittedName>
        <fullName evidence="4">Retrotransposon protein, putative, ty1-copia subclass</fullName>
    </submittedName>
</protein>
<dbReference type="CDD" id="cd09272">
    <property type="entry name" value="RNase_HI_RT_Ty1"/>
    <property type="match status" value="1"/>
</dbReference>
<dbReference type="PROSITE" id="PS50994">
    <property type="entry name" value="INTEGRASE"/>
    <property type="match status" value="1"/>
</dbReference>
<gene>
    <name evidence="4" type="ORF">Tco_0953371</name>
</gene>
<dbReference type="InterPro" id="IPR043502">
    <property type="entry name" value="DNA/RNA_pol_sf"/>
</dbReference>
<dbReference type="PANTHER" id="PTHR42648:SF28">
    <property type="entry name" value="TRANSPOSON-ENCODED PROTEIN WITH RIBONUCLEASE H-LIKE AND RETROVIRUS ZINC FINGER-LIKE DOMAINS"/>
    <property type="match status" value="1"/>
</dbReference>
<dbReference type="InterPro" id="IPR057670">
    <property type="entry name" value="SH3_retrovirus"/>
</dbReference>
<organism evidence="4 5">
    <name type="scientific">Tanacetum coccineum</name>
    <dbReference type="NCBI Taxonomy" id="301880"/>
    <lineage>
        <taxon>Eukaryota</taxon>
        <taxon>Viridiplantae</taxon>
        <taxon>Streptophyta</taxon>
        <taxon>Embryophyta</taxon>
        <taxon>Tracheophyta</taxon>
        <taxon>Spermatophyta</taxon>
        <taxon>Magnoliopsida</taxon>
        <taxon>eudicotyledons</taxon>
        <taxon>Gunneridae</taxon>
        <taxon>Pentapetalae</taxon>
        <taxon>asterids</taxon>
        <taxon>campanulids</taxon>
        <taxon>Asterales</taxon>
        <taxon>Asteraceae</taxon>
        <taxon>Asteroideae</taxon>
        <taxon>Anthemideae</taxon>
        <taxon>Anthemidinae</taxon>
        <taxon>Tanacetum</taxon>
    </lineage>
</organism>
<dbReference type="Pfam" id="PF07727">
    <property type="entry name" value="RVT_2"/>
    <property type="match status" value="1"/>
</dbReference>
<evidence type="ECO:0000313" key="4">
    <source>
        <dbReference type="EMBL" id="GJT44656.1"/>
    </source>
</evidence>
<dbReference type="InterPro" id="IPR001584">
    <property type="entry name" value="Integrase_cat-core"/>
</dbReference>
<dbReference type="Gene3D" id="3.30.420.10">
    <property type="entry name" value="Ribonuclease H-like superfamily/Ribonuclease H"/>
    <property type="match status" value="1"/>
</dbReference>
<evidence type="ECO:0000256" key="2">
    <source>
        <dbReference type="ARBA" id="ARBA00022801"/>
    </source>
</evidence>
<proteinExistence type="predicted"/>
<dbReference type="SUPFAM" id="SSF56672">
    <property type="entry name" value="DNA/RNA polymerases"/>
    <property type="match status" value="1"/>
</dbReference>
<dbReference type="SUPFAM" id="SSF53098">
    <property type="entry name" value="Ribonuclease H-like"/>
    <property type="match status" value="1"/>
</dbReference>
<evidence type="ECO:0000259" key="3">
    <source>
        <dbReference type="PROSITE" id="PS50994"/>
    </source>
</evidence>
<reference evidence="4" key="1">
    <citation type="journal article" date="2022" name="Int. J. Mol. Sci.">
        <title>Draft Genome of Tanacetum Coccineum: Genomic Comparison of Closely Related Tanacetum-Family Plants.</title>
        <authorList>
            <person name="Yamashiro T."/>
            <person name="Shiraishi A."/>
            <person name="Nakayama K."/>
            <person name="Satake H."/>
        </authorList>
    </citation>
    <scope>NUCLEOTIDE SEQUENCE</scope>
</reference>
<reference evidence="4" key="2">
    <citation type="submission" date="2022-01" db="EMBL/GenBank/DDBJ databases">
        <authorList>
            <person name="Yamashiro T."/>
            <person name="Shiraishi A."/>
            <person name="Satake H."/>
            <person name="Nakayama K."/>
        </authorList>
    </citation>
    <scope>NUCLEOTIDE SEQUENCE</scope>
</reference>
<dbReference type="InterPro" id="IPR039537">
    <property type="entry name" value="Retrotran_Ty1/copia-like"/>
</dbReference>
<dbReference type="InterPro" id="IPR036397">
    <property type="entry name" value="RNaseH_sf"/>
</dbReference>
<feature type="domain" description="Integrase catalytic" evidence="3">
    <location>
        <begin position="1"/>
        <end position="130"/>
    </location>
</feature>
<keyword evidence="2" id="KW-0378">Hydrolase</keyword>
<dbReference type="Pfam" id="PF25597">
    <property type="entry name" value="SH3_retrovirus"/>
    <property type="match status" value="1"/>
</dbReference>
<keyword evidence="5" id="KW-1185">Reference proteome</keyword>
<comment type="caution">
    <text evidence="4">The sequence shown here is derived from an EMBL/GenBank/DDBJ whole genome shotgun (WGS) entry which is preliminary data.</text>
</comment>
<name>A0ABQ5E2J8_9ASTR</name>
<evidence type="ECO:0000313" key="5">
    <source>
        <dbReference type="Proteomes" id="UP001151760"/>
    </source>
</evidence>
<dbReference type="Proteomes" id="UP001151760">
    <property type="component" value="Unassembled WGS sequence"/>
</dbReference>
<dbReference type="InterPro" id="IPR012337">
    <property type="entry name" value="RNaseH-like_sf"/>
</dbReference>